<dbReference type="InterPro" id="IPR003593">
    <property type="entry name" value="AAA+_ATPase"/>
</dbReference>
<dbReference type="GO" id="GO:0005524">
    <property type="term" value="F:ATP binding"/>
    <property type="evidence" value="ECO:0007669"/>
    <property type="project" value="InterPro"/>
</dbReference>
<dbReference type="InterPro" id="IPR003959">
    <property type="entry name" value="ATPase_AAA_core"/>
</dbReference>
<dbReference type="Proteomes" id="UP000031516">
    <property type="component" value="Unassembled WGS sequence"/>
</dbReference>
<sequence length="308" mass="34525">MDALPRFTASLGDSLLGHASVEKDLQTQVETQDPNVKTFVSSDGSVIPLRKKKRADQQDCESRIDTSWCTDESYGININALLDKIENKVDDVEIAKKRMNADGGNCQRDKKRADKLWTEKWRPQKFLDLAGNERLNRRVLFWLRQWSPLVFDEELPELTTFKKYPHTNAGNVGAGAADRAADDEFVDPLKRPMKRILLIHGPPGIGKTSVAHVVAKQAGYSVMEINASDERAGDRVRHKVQNALFNHTFNAKPVCLIADEIDGSVENGFIKVLLDIIKSDSRATQDLITGHRGKDLYKSSSRSQGKKK</sequence>
<organism evidence="2 3">
    <name type="scientific">Kluyveromyces dobzhanskii CBS 2104</name>
    <dbReference type="NCBI Taxonomy" id="1427455"/>
    <lineage>
        <taxon>Eukaryota</taxon>
        <taxon>Fungi</taxon>
        <taxon>Dikarya</taxon>
        <taxon>Ascomycota</taxon>
        <taxon>Saccharomycotina</taxon>
        <taxon>Saccharomycetes</taxon>
        <taxon>Saccharomycetales</taxon>
        <taxon>Saccharomycetaceae</taxon>
        <taxon>Kluyveromyces</taxon>
    </lineage>
</organism>
<dbReference type="GO" id="GO:0003677">
    <property type="term" value="F:DNA binding"/>
    <property type="evidence" value="ECO:0007669"/>
    <property type="project" value="TreeGrafter"/>
</dbReference>
<dbReference type="AlphaFoldDB" id="A0A0A8LA62"/>
<dbReference type="OrthoDB" id="2195431at2759"/>
<dbReference type="Pfam" id="PF00004">
    <property type="entry name" value="AAA"/>
    <property type="match status" value="1"/>
</dbReference>
<evidence type="ECO:0000313" key="3">
    <source>
        <dbReference type="Proteomes" id="UP000031516"/>
    </source>
</evidence>
<proteinExistence type="predicted"/>
<name>A0A0A8LA62_9SACH</name>
<dbReference type="SMART" id="SM00382">
    <property type="entry name" value="AAA"/>
    <property type="match status" value="1"/>
</dbReference>
<dbReference type="EMBL" id="CCBQ010000045">
    <property type="protein sequence ID" value="CDO95976.1"/>
    <property type="molecule type" value="Genomic_DNA"/>
</dbReference>
<dbReference type="InterPro" id="IPR027417">
    <property type="entry name" value="P-loop_NTPase"/>
</dbReference>
<accession>A0A0A8LA62</accession>
<dbReference type="SUPFAM" id="SSF52540">
    <property type="entry name" value="P-loop containing nucleoside triphosphate hydrolases"/>
    <property type="match status" value="1"/>
</dbReference>
<dbReference type="CDD" id="cd00009">
    <property type="entry name" value="AAA"/>
    <property type="match status" value="1"/>
</dbReference>
<protein>
    <submittedName>
        <fullName evidence="2">WGS project CCBQ000000000 data, contig 00015</fullName>
    </submittedName>
</protein>
<evidence type="ECO:0000313" key="2">
    <source>
        <dbReference type="EMBL" id="CDO95976.1"/>
    </source>
</evidence>
<dbReference type="PANTHER" id="PTHR23389:SF3">
    <property type="entry name" value="CHROMOSOME TRANSMISSION FIDELITY PROTEIN 18 HOMOLOG"/>
    <property type="match status" value="1"/>
</dbReference>
<comment type="caution">
    <text evidence="2">The sequence shown here is derived from an EMBL/GenBank/DDBJ whole genome shotgun (WGS) entry which is preliminary data.</text>
</comment>
<gene>
    <name evidence="2" type="ORF">KLDO_g4197</name>
</gene>
<keyword evidence="3" id="KW-1185">Reference proteome</keyword>
<dbReference type="GO" id="GO:0005634">
    <property type="term" value="C:nucleus"/>
    <property type="evidence" value="ECO:0007669"/>
    <property type="project" value="TreeGrafter"/>
</dbReference>
<reference evidence="2 3" key="1">
    <citation type="submission" date="2014-03" db="EMBL/GenBank/DDBJ databases">
        <title>The genome of Kluyveromyces dobzhanskii.</title>
        <authorList>
            <person name="Nystedt B."/>
            <person name="Astrom S."/>
        </authorList>
    </citation>
    <scope>NUCLEOTIDE SEQUENCE [LARGE SCALE GENOMIC DNA]</scope>
    <source>
        <strain evidence="2 3">CBS 2104</strain>
    </source>
</reference>
<dbReference type="Gene3D" id="3.40.50.300">
    <property type="entry name" value="P-loop containing nucleotide triphosphate hydrolases"/>
    <property type="match status" value="1"/>
</dbReference>
<dbReference type="GO" id="GO:0016887">
    <property type="term" value="F:ATP hydrolysis activity"/>
    <property type="evidence" value="ECO:0007669"/>
    <property type="project" value="InterPro"/>
</dbReference>
<feature type="domain" description="AAA+ ATPase" evidence="1">
    <location>
        <begin position="193"/>
        <end position="295"/>
    </location>
</feature>
<dbReference type="PANTHER" id="PTHR23389">
    <property type="entry name" value="CHROMOSOME TRANSMISSION FIDELITY FACTOR 18"/>
    <property type="match status" value="1"/>
</dbReference>
<evidence type="ECO:0000259" key="1">
    <source>
        <dbReference type="SMART" id="SM00382"/>
    </source>
</evidence>